<gene>
    <name evidence="6" type="ORF">CH339_14330</name>
</gene>
<dbReference type="PROSITE" id="PS50977">
    <property type="entry name" value="HTH_TETR_2"/>
    <property type="match status" value="1"/>
</dbReference>
<keyword evidence="2 4" id="KW-0238">DNA-binding</keyword>
<dbReference type="Proteomes" id="UP000249299">
    <property type="component" value="Unassembled WGS sequence"/>
</dbReference>
<evidence type="ECO:0000256" key="4">
    <source>
        <dbReference type="PROSITE-ProRule" id="PRU00335"/>
    </source>
</evidence>
<dbReference type="Pfam" id="PF00440">
    <property type="entry name" value="TetR_N"/>
    <property type="match status" value="1"/>
</dbReference>
<organism evidence="6 7">
    <name type="scientific">Rhodobium orientis</name>
    <dbReference type="NCBI Taxonomy" id="34017"/>
    <lineage>
        <taxon>Bacteria</taxon>
        <taxon>Pseudomonadati</taxon>
        <taxon>Pseudomonadota</taxon>
        <taxon>Alphaproteobacteria</taxon>
        <taxon>Hyphomicrobiales</taxon>
        <taxon>Rhodobiaceae</taxon>
        <taxon>Rhodobium</taxon>
    </lineage>
</organism>
<evidence type="ECO:0000256" key="1">
    <source>
        <dbReference type="ARBA" id="ARBA00023015"/>
    </source>
</evidence>
<dbReference type="EMBL" id="NPEV01000031">
    <property type="protein sequence ID" value="RAI26382.1"/>
    <property type="molecule type" value="Genomic_DNA"/>
</dbReference>
<sequence length="187" mass="20779">MTRPRGRPHRDKAPASRDQILTAALELLDTGGIEAFTMRALADRLQVNPMTIYHHFGDRDGLIDALSEHVYAEVTAPASGTFHDRIRSLLNAYHDRVISHPGLTLLIFRQPAVFPRQAQRITDDIDQLLVEAGLPSERSRRWLNILVDFTHGAAIAAAMGDRSNSAVSDAKDDYDKTLTELLKGVET</sequence>
<dbReference type="GO" id="GO:0003700">
    <property type="term" value="F:DNA-binding transcription factor activity"/>
    <property type="evidence" value="ECO:0007669"/>
    <property type="project" value="TreeGrafter"/>
</dbReference>
<evidence type="ECO:0000256" key="3">
    <source>
        <dbReference type="ARBA" id="ARBA00023163"/>
    </source>
</evidence>
<proteinExistence type="predicted"/>
<dbReference type="InterPro" id="IPR036271">
    <property type="entry name" value="Tet_transcr_reg_TetR-rel_C_sf"/>
</dbReference>
<evidence type="ECO:0000313" key="6">
    <source>
        <dbReference type="EMBL" id="RAI26382.1"/>
    </source>
</evidence>
<keyword evidence="3" id="KW-0804">Transcription</keyword>
<reference evidence="6 7" key="1">
    <citation type="submission" date="2017-07" db="EMBL/GenBank/DDBJ databases">
        <title>Draft Genome Sequences of Select Purple Nonsulfur Bacteria.</title>
        <authorList>
            <person name="Lasarre B."/>
            <person name="Mckinlay J.B."/>
        </authorList>
    </citation>
    <scope>NUCLEOTIDE SEQUENCE [LARGE SCALE GENOMIC DNA]</scope>
    <source>
        <strain evidence="6 7">DSM 11290</strain>
    </source>
</reference>
<keyword evidence="1" id="KW-0805">Transcription regulation</keyword>
<dbReference type="OrthoDB" id="9811084at2"/>
<dbReference type="InterPro" id="IPR050109">
    <property type="entry name" value="HTH-type_TetR-like_transc_reg"/>
</dbReference>
<keyword evidence="7" id="KW-1185">Reference proteome</keyword>
<feature type="domain" description="HTH tetR-type" evidence="5">
    <location>
        <begin position="14"/>
        <end position="74"/>
    </location>
</feature>
<dbReference type="AlphaFoldDB" id="A0A327JNB9"/>
<dbReference type="RefSeq" id="WP_111435054.1">
    <property type="nucleotide sequence ID" value="NZ_JACIGG010000009.1"/>
</dbReference>
<evidence type="ECO:0000256" key="2">
    <source>
        <dbReference type="ARBA" id="ARBA00023125"/>
    </source>
</evidence>
<feature type="DNA-binding region" description="H-T-H motif" evidence="4">
    <location>
        <begin position="37"/>
        <end position="56"/>
    </location>
</feature>
<name>A0A327JNB9_9HYPH</name>
<dbReference type="InterPro" id="IPR001647">
    <property type="entry name" value="HTH_TetR"/>
</dbReference>
<dbReference type="InterPro" id="IPR009057">
    <property type="entry name" value="Homeodomain-like_sf"/>
</dbReference>
<accession>A0A327JNB9</accession>
<dbReference type="PRINTS" id="PR00455">
    <property type="entry name" value="HTHTETR"/>
</dbReference>
<evidence type="ECO:0000259" key="5">
    <source>
        <dbReference type="PROSITE" id="PS50977"/>
    </source>
</evidence>
<evidence type="ECO:0000313" key="7">
    <source>
        <dbReference type="Proteomes" id="UP000249299"/>
    </source>
</evidence>
<dbReference type="PANTHER" id="PTHR30055">
    <property type="entry name" value="HTH-TYPE TRANSCRIPTIONAL REGULATOR RUTR"/>
    <property type="match status" value="1"/>
</dbReference>
<protein>
    <submittedName>
        <fullName evidence="6">TetR family transcriptional regulator</fullName>
    </submittedName>
</protein>
<dbReference type="SUPFAM" id="SSF46689">
    <property type="entry name" value="Homeodomain-like"/>
    <property type="match status" value="1"/>
</dbReference>
<dbReference type="SUPFAM" id="SSF48498">
    <property type="entry name" value="Tetracyclin repressor-like, C-terminal domain"/>
    <property type="match status" value="1"/>
</dbReference>
<dbReference type="PANTHER" id="PTHR30055:SF234">
    <property type="entry name" value="HTH-TYPE TRANSCRIPTIONAL REGULATOR BETI"/>
    <property type="match status" value="1"/>
</dbReference>
<comment type="caution">
    <text evidence="6">The sequence shown here is derived from an EMBL/GenBank/DDBJ whole genome shotgun (WGS) entry which is preliminary data.</text>
</comment>
<dbReference type="GO" id="GO:0000976">
    <property type="term" value="F:transcription cis-regulatory region binding"/>
    <property type="evidence" value="ECO:0007669"/>
    <property type="project" value="TreeGrafter"/>
</dbReference>
<dbReference type="Gene3D" id="1.10.357.10">
    <property type="entry name" value="Tetracycline Repressor, domain 2"/>
    <property type="match status" value="1"/>
</dbReference>